<dbReference type="InterPro" id="IPR029753">
    <property type="entry name" value="D-isomer_DH_CS"/>
</dbReference>
<evidence type="ECO:0000259" key="11">
    <source>
        <dbReference type="PROSITE" id="PS51671"/>
    </source>
</evidence>
<dbReference type="EMBL" id="QGNW01000165">
    <property type="protein sequence ID" value="RVW89313.1"/>
    <property type="molecule type" value="Genomic_DNA"/>
</dbReference>
<dbReference type="FunFam" id="3.40.50.720:FF:000616">
    <property type="entry name" value="D-3-phosphoglycerate dehydrogenase 2 chloroplastic"/>
    <property type="match status" value="1"/>
</dbReference>
<evidence type="ECO:0000256" key="6">
    <source>
        <dbReference type="ARBA" id="ARBA00022640"/>
    </source>
</evidence>
<name>A0A438HXW9_VITVI</name>
<dbReference type="EC" id="1.1.1.95" evidence="4"/>
<dbReference type="Pfam" id="PF19304">
    <property type="entry name" value="PGDH_inter"/>
    <property type="match status" value="1"/>
</dbReference>
<dbReference type="InterPro" id="IPR029009">
    <property type="entry name" value="ASB_dom_sf"/>
</dbReference>
<evidence type="ECO:0000256" key="4">
    <source>
        <dbReference type="ARBA" id="ARBA00013143"/>
    </source>
</evidence>
<dbReference type="PROSITE" id="PS00671">
    <property type="entry name" value="D_2_HYDROXYACID_DH_3"/>
    <property type="match status" value="1"/>
</dbReference>
<evidence type="ECO:0000256" key="8">
    <source>
        <dbReference type="ARBA" id="ARBA00023002"/>
    </source>
</evidence>
<gene>
    <name evidence="12" type="primary">PGDH2_1</name>
    <name evidence="12" type="ORF">CK203_045474</name>
</gene>
<dbReference type="Pfam" id="PF01842">
    <property type="entry name" value="ACT"/>
    <property type="match status" value="1"/>
</dbReference>
<dbReference type="InterPro" id="IPR029752">
    <property type="entry name" value="D-isomer_DH_CS1"/>
</dbReference>
<comment type="subcellular location">
    <subcellularLocation>
        <location evidence="1">Plastid</location>
        <location evidence="1">Chloroplast</location>
    </subcellularLocation>
</comment>
<dbReference type="FunFam" id="3.30.1330.90:FF:000003">
    <property type="entry name" value="D-3-phosphoglycerate dehydrogenase"/>
    <property type="match status" value="1"/>
</dbReference>
<dbReference type="InterPro" id="IPR036291">
    <property type="entry name" value="NAD(P)-bd_dom_sf"/>
</dbReference>
<evidence type="ECO:0000256" key="1">
    <source>
        <dbReference type="ARBA" id="ARBA00004229"/>
    </source>
</evidence>
<dbReference type="Proteomes" id="UP000288805">
    <property type="component" value="Unassembled WGS sequence"/>
</dbReference>
<dbReference type="GO" id="GO:0051287">
    <property type="term" value="F:NAD binding"/>
    <property type="evidence" value="ECO:0007669"/>
    <property type="project" value="InterPro"/>
</dbReference>
<feature type="domain" description="ACT" evidence="11">
    <location>
        <begin position="394"/>
        <end position="466"/>
    </location>
</feature>
<comment type="similarity">
    <text evidence="3">Belongs to the D-isomer specific 2-hydroxyacid dehydrogenase family.</text>
</comment>
<evidence type="ECO:0000256" key="10">
    <source>
        <dbReference type="ARBA" id="ARBA00048731"/>
    </source>
</evidence>
<protein>
    <recommendedName>
        <fullName evidence="4">phosphoglycerate dehydrogenase</fullName>
        <ecNumber evidence="4">1.1.1.95</ecNumber>
    </recommendedName>
</protein>
<organism evidence="12 13">
    <name type="scientific">Vitis vinifera</name>
    <name type="common">Grape</name>
    <dbReference type="NCBI Taxonomy" id="29760"/>
    <lineage>
        <taxon>Eukaryota</taxon>
        <taxon>Viridiplantae</taxon>
        <taxon>Streptophyta</taxon>
        <taxon>Embryophyta</taxon>
        <taxon>Tracheophyta</taxon>
        <taxon>Spermatophyta</taxon>
        <taxon>Magnoliopsida</taxon>
        <taxon>eudicotyledons</taxon>
        <taxon>Gunneridae</taxon>
        <taxon>Pentapetalae</taxon>
        <taxon>rosids</taxon>
        <taxon>Vitales</taxon>
        <taxon>Vitaceae</taxon>
        <taxon>Viteae</taxon>
        <taxon>Vitis</taxon>
    </lineage>
</organism>
<dbReference type="FunFam" id="3.40.50.720:FF:000021">
    <property type="entry name" value="D-3-phosphoglycerate dehydrogenase"/>
    <property type="match status" value="1"/>
</dbReference>
<comment type="pathway">
    <text evidence="2">Amino-acid biosynthesis; L-serine biosynthesis; L-serine from 3-phospho-D-glycerate: step 1/3.</text>
</comment>
<dbReference type="InterPro" id="IPR006140">
    <property type="entry name" value="D-isomer_DH_NAD-bd"/>
</dbReference>
<dbReference type="Gene3D" id="3.30.70.260">
    <property type="match status" value="1"/>
</dbReference>
<evidence type="ECO:0000256" key="3">
    <source>
        <dbReference type="ARBA" id="ARBA00005854"/>
    </source>
</evidence>
<dbReference type="CDD" id="cd04902">
    <property type="entry name" value="ACT_3PGDH-xct"/>
    <property type="match status" value="1"/>
</dbReference>
<keyword evidence="7" id="KW-0809">Transit peptide</keyword>
<dbReference type="GO" id="GO:0004617">
    <property type="term" value="F:phosphoglycerate dehydrogenase activity"/>
    <property type="evidence" value="ECO:0007669"/>
    <property type="project" value="UniProtKB-EC"/>
</dbReference>
<dbReference type="FunFam" id="3.30.70.260:FF:000008">
    <property type="entry name" value="D-3-phosphoglycerate dehydrogenase, chloroplastic"/>
    <property type="match status" value="1"/>
</dbReference>
<dbReference type="AlphaFoldDB" id="A0A438HXW9"/>
<dbReference type="PROSITE" id="PS00065">
    <property type="entry name" value="D_2_HYDROXYACID_DH_1"/>
    <property type="match status" value="1"/>
</dbReference>
<keyword evidence="8" id="KW-0560">Oxidoreductase</keyword>
<dbReference type="Gene3D" id="3.40.50.720">
    <property type="entry name" value="NAD(P)-binding Rossmann-like Domain"/>
    <property type="match status" value="2"/>
</dbReference>
<evidence type="ECO:0000256" key="7">
    <source>
        <dbReference type="ARBA" id="ARBA00022946"/>
    </source>
</evidence>
<dbReference type="PROSITE" id="PS51671">
    <property type="entry name" value="ACT"/>
    <property type="match status" value="1"/>
</dbReference>
<dbReference type="InterPro" id="IPR045865">
    <property type="entry name" value="ACT-like_dom_sf"/>
</dbReference>
<dbReference type="PANTHER" id="PTHR42938:SF46">
    <property type="entry name" value="D-3-PHOSPHOGLYCERATE DEHYDROGENASE 2, CHLOROPLASTIC"/>
    <property type="match status" value="1"/>
</dbReference>
<dbReference type="SUPFAM" id="SSF55021">
    <property type="entry name" value="ACT-like"/>
    <property type="match status" value="1"/>
</dbReference>
<dbReference type="PANTHER" id="PTHR42938">
    <property type="entry name" value="FORMATE DEHYDROGENASE 1"/>
    <property type="match status" value="1"/>
</dbReference>
<evidence type="ECO:0000256" key="9">
    <source>
        <dbReference type="ARBA" id="ARBA00023027"/>
    </source>
</evidence>
<accession>A0A438HXW9</accession>
<sequence>MHLPNAYSRNSLENDNEETAMKFLMVNVIVLLTLKIWRRENITCCTFAGKWQRNKYVGVSLVGKTLAVMGFGKVGSEVARRAKGLGMHVIAHDPYAPADRARAAGVDLVSFDLAISTADFISLHMPLTPTTKKIFNDETFAKVKKGVRIINVARGGVIDEDALVRALDSGAVAQAALDVFTEEPPPKDSKLVQHENVTVTPHLGASTKEAQEGVAIEIAEAVVGALRGELSATAVNAPMVPPEVISELSPYVVLAEKLGRLAVQLVAGGSGIKSVKVVYKTARDPDDLDTRLLRAMVTKGIIEPISSSFINLVNADFTAKQKGLRISEERVSIDSSPENPVESIQVQISNVDSKFASAVSENEYISIEGKVKDGIPRLTCVGSFSVDVSLEGNLILCRQVDQPGMIGRVGNILGECNVNVSFMSVGRTVKRTRAIMAIGVDEEPDKDTLKKIGEVPAIEEFVFLKL</sequence>
<dbReference type="Gene3D" id="3.30.1330.90">
    <property type="entry name" value="D-3-phosphoglycerate dehydrogenase, domain 3"/>
    <property type="match status" value="1"/>
</dbReference>
<dbReference type="SUPFAM" id="SSF51735">
    <property type="entry name" value="NAD(P)-binding Rossmann-fold domains"/>
    <property type="match status" value="1"/>
</dbReference>
<evidence type="ECO:0000256" key="2">
    <source>
        <dbReference type="ARBA" id="ARBA00005216"/>
    </source>
</evidence>
<dbReference type="Pfam" id="PF02826">
    <property type="entry name" value="2-Hacid_dh_C"/>
    <property type="match status" value="1"/>
</dbReference>
<comment type="caution">
    <text evidence="12">The sequence shown here is derived from an EMBL/GenBank/DDBJ whole genome shotgun (WGS) entry which is preliminary data.</text>
</comment>
<keyword evidence="5" id="KW-0150">Chloroplast</keyword>
<evidence type="ECO:0000256" key="5">
    <source>
        <dbReference type="ARBA" id="ARBA00022528"/>
    </source>
</evidence>
<keyword evidence="9" id="KW-0520">NAD</keyword>
<dbReference type="InterPro" id="IPR045626">
    <property type="entry name" value="PGDH_ASB_dom"/>
</dbReference>
<proteinExistence type="inferred from homology"/>
<keyword evidence="6" id="KW-0934">Plastid</keyword>
<evidence type="ECO:0000313" key="12">
    <source>
        <dbReference type="EMBL" id="RVW89313.1"/>
    </source>
</evidence>
<comment type="catalytic activity">
    <reaction evidence="10">
        <text>(2R)-3-phosphoglycerate + NAD(+) = 3-phosphooxypyruvate + NADH + H(+)</text>
        <dbReference type="Rhea" id="RHEA:12641"/>
        <dbReference type="ChEBI" id="CHEBI:15378"/>
        <dbReference type="ChEBI" id="CHEBI:18110"/>
        <dbReference type="ChEBI" id="CHEBI:57540"/>
        <dbReference type="ChEBI" id="CHEBI:57945"/>
        <dbReference type="ChEBI" id="CHEBI:58272"/>
        <dbReference type="EC" id="1.1.1.95"/>
    </reaction>
</comment>
<dbReference type="GO" id="GO:0009507">
    <property type="term" value="C:chloroplast"/>
    <property type="evidence" value="ECO:0007669"/>
    <property type="project" value="UniProtKB-SubCell"/>
</dbReference>
<dbReference type="PROSITE" id="PS00670">
    <property type="entry name" value="D_2_HYDROXYACID_DH_2"/>
    <property type="match status" value="1"/>
</dbReference>
<dbReference type="OrthoDB" id="298012at2759"/>
<dbReference type="InterPro" id="IPR002912">
    <property type="entry name" value="ACT_dom"/>
</dbReference>
<reference evidence="12 13" key="1">
    <citation type="journal article" date="2018" name="PLoS Genet.">
        <title>Population sequencing reveals clonal diversity and ancestral inbreeding in the grapevine cultivar Chardonnay.</title>
        <authorList>
            <person name="Roach M.J."/>
            <person name="Johnson D.L."/>
            <person name="Bohlmann J."/>
            <person name="van Vuuren H.J."/>
            <person name="Jones S.J."/>
            <person name="Pretorius I.S."/>
            <person name="Schmidt S.A."/>
            <person name="Borneman A.R."/>
        </authorList>
    </citation>
    <scope>NUCLEOTIDE SEQUENCE [LARGE SCALE GENOMIC DNA]</scope>
    <source>
        <strain evidence="13">cv. Chardonnay</strain>
        <tissue evidence="12">Leaf</tissue>
    </source>
</reference>
<dbReference type="SUPFAM" id="SSF143548">
    <property type="entry name" value="Serine metabolism enzymes domain"/>
    <property type="match status" value="1"/>
</dbReference>
<evidence type="ECO:0000313" key="13">
    <source>
        <dbReference type="Proteomes" id="UP000288805"/>
    </source>
</evidence>